<feature type="transmembrane region" description="Helical" evidence="1">
    <location>
        <begin position="276"/>
        <end position="292"/>
    </location>
</feature>
<feature type="transmembrane region" description="Helical" evidence="1">
    <location>
        <begin position="117"/>
        <end position="136"/>
    </location>
</feature>
<dbReference type="Proteomes" id="UP001204524">
    <property type="component" value="Unassembled WGS sequence"/>
</dbReference>
<sequence length="457" mass="47871">MSTLVASRVDTSWRWTVASMVLVTAFFGLFVRVGGDWDWLVAMGDVIRVTMRVPEGVPFAASDTSGWHNVPVLAQLVASIVHDLGARATVLAHMVVVAVTLLVLARAARSRGASDHYTATALVLLGAGALATFGIVRAQTLSMVPFALLVALVSSQARCPDRRIWWAVPLVALWGNLHGAALLGVCVLGAYLVVDRIRSDPGLSVAVGACSLLALCATPQFWQTPLYYAEVFDNVSAQRGTGLWARPSVDMPFDVVMVVSAVALGLVWVRSRRQPWEYVAVLGLCLATASAARHGTWLLMLLVVLAGGAVTSGRADHEQRGLPSLREAALVVGIALAFALPVVVMRGDAVLGAPPEVVDAVAATAGDRVVLAPAPLSESLAVAGVTLWAGNPLDAFSHPVQGAYLDFLDGADGAAAAIAGSDVVVVEEGSAQAELMAGDPAFVPRQCTESWICYVRG</sequence>
<name>A0ABT1KU36_9ACTN</name>
<feature type="transmembrane region" description="Helical" evidence="1">
    <location>
        <begin position="164"/>
        <end position="194"/>
    </location>
</feature>
<feature type="transmembrane region" description="Helical" evidence="1">
    <location>
        <begin position="251"/>
        <end position="269"/>
    </location>
</feature>
<protein>
    <recommendedName>
        <fullName evidence="4">Glycosyltransferase RgtA/B/C/D-like domain-containing protein</fullName>
    </recommendedName>
</protein>
<dbReference type="RefSeq" id="WP_254180383.1">
    <property type="nucleotide sequence ID" value="NZ_JANARS010000002.1"/>
</dbReference>
<evidence type="ECO:0000256" key="1">
    <source>
        <dbReference type="SAM" id="Phobius"/>
    </source>
</evidence>
<reference evidence="2 3" key="1">
    <citation type="submission" date="2022-06" db="EMBL/GenBank/DDBJ databases">
        <authorList>
            <person name="So Y."/>
        </authorList>
    </citation>
    <scope>NUCLEOTIDE SEQUENCE [LARGE SCALE GENOMIC DNA]</scope>
    <source>
        <strain evidence="2 3">STR3</strain>
    </source>
</reference>
<keyword evidence="1" id="KW-0472">Membrane</keyword>
<keyword evidence="3" id="KW-1185">Reference proteome</keyword>
<dbReference type="EMBL" id="JANARS010000002">
    <property type="protein sequence ID" value="MCP3421152.1"/>
    <property type="molecule type" value="Genomic_DNA"/>
</dbReference>
<accession>A0ABT1KU36</accession>
<feature type="transmembrane region" description="Helical" evidence="1">
    <location>
        <begin position="84"/>
        <end position="105"/>
    </location>
</feature>
<evidence type="ECO:0008006" key="4">
    <source>
        <dbReference type="Google" id="ProtNLM"/>
    </source>
</evidence>
<gene>
    <name evidence="2" type="ORF">NCI01_05030</name>
</gene>
<organism evidence="2 3">
    <name type="scientific">Nocardioides pinisoli</name>
    <dbReference type="NCBI Taxonomy" id="2950279"/>
    <lineage>
        <taxon>Bacteria</taxon>
        <taxon>Bacillati</taxon>
        <taxon>Actinomycetota</taxon>
        <taxon>Actinomycetes</taxon>
        <taxon>Propionibacteriales</taxon>
        <taxon>Nocardioidaceae</taxon>
        <taxon>Nocardioides</taxon>
    </lineage>
</organism>
<feature type="transmembrane region" description="Helical" evidence="1">
    <location>
        <begin position="12"/>
        <end position="31"/>
    </location>
</feature>
<comment type="caution">
    <text evidence="2">The sequence shown here is derived from an EMBL/GenBank/DDBJ whole genome shotgun (WGS) entry which is preliminary data.</text>
</comment>
<feature type="transmembrane region" description="Helical" evidence="1">
    <location>
        <begin position="328"/>
        <end position="345"/>
    </location>
</feature>
<evidence type="ECO:0000313" key="3">
    <source>
        <dbReference type="Proteomes" id="UP001204524"/>
    </source>
</evidence>
<evidence type="ECO:0000313" key="2">
    <source>
        <dbReference type="EMBL" id="MCP3421152.1"/>
    </source>
</evidence>
<keyword evidence="1" id="KW-0812">Transmembrane</keyword>
<keyword evidence="1" id="KW-1133">Transmembrane helix</keyword>
<feature type="transmembrane region" description="Helical" evidence="1">
    <location>
        <begin position="298"/>
        <end position="316"/>
    </location>
</feature>
<feature type="transmembrane region" description="Helical" evidence="1">
    <location>
        <begin position="201"/>
        <end position="222"/>
    </location>
</feature>
<proteinExistence type="predicted"/>